<proteinExistence type="predicted"/>
<sequence length="64" mass="6473">MQFSVVAILPLLALAFAAPAPQTESLVVRATTPPAEASVMTDANGNIIAFDSAGVYLAAKANGQ</sequence>
<feature type="signal peptide" evidence="1">
    <location>
        <begin position="1"/>
        <end position="17"/>
    </location>
</feature>
<name>A0A0C3GY79_OIDMZ</name>
<dbReference type="Proteomes" id="UP000054321">
    <property type="component" value="Unassembled WGS sequence"/>
</dbReference>
<keyword evidence="1" id="KW-0732">Signal</keyword>
<keyword evidence="3" id="KW-1185">Reference proteome</keyword>
<reference evidence="2 3" key="1">
    <citation type="submission" date="2014-04" db="EMBL/GenBank/DDBJ databases">
        <authorList>
            <consortium name="DOE Joint Genome Institute"/>
            <person name="Kuo A."/>
            <person name="Martino E."/>
            <person name="Perotto S."/>
            <person name="Kohler A."/>
            <person name="Nagy L.G."/>
            <person name="Floudas D."/>
            <person name="Copeland A."/>
            <person name="Barry K.W."/>
            <person name="Cichocki N."/>
            <person name="Veneault-Fourrey C."/>
            <person name="LaButti K."/>
            <person name="Lindquist E.A."/>
            <person name="Lipzen A."/>
            <person name="Lundell T."/>
            <person name="Morin E."/>
            <person name="Murat C."/>
            <person name="Sun H."/>
            <person name="Tunlid A."/>
            <person name="Henrissat B."/>
            <person name="Grigoriev I.V."/>
            <person name="Hibbett D.S."/>
            <person name="Martin F."/>
            <person name="Nordberg H.P."/>
            <person name="Cantor M.N."/>
            <person name="Hua S.X."/>
        </authorList>
    </citation>
    <scope>NUCLEOTIDE SEQUENCE [LARGE SCALE GENOMIC DNA]</scope>
    <source>
        <strain evidence="2 3">Zn</strain>
    </source>
</reference>
<organism evidence="2 3">
    <name type="scientific">Oidiodendron maius (strain Zn)</name>
    <dbReference type="NCBI Taxonomy" id="913774"/>
    <lineage>
        <taxon>Eukaryota</taxon>
        <taxon>Fungi</taxon>
        <taxon>Dikarya</taxon>
        <taxon>Ascomycota</taxon>
        <taxon>Pezizomycotina</taxon>
        <taxon>Leotiomycetes</taxon>
        <taxon>Leotiomycetes incertae sedis</taxon>
        <taxon>Myxotrichaceae</taxon>
        <taxon>Oidiodendron</taxon>
    </lineage>
</organism>
<evidence type="ECO:0000313" key="3">
    <source>
        <dbReference type="Proteomes" id="UP000054321"/>
    </source>
</evidence>
<protein>
    <submittedName>
        <fullName evidence="2">Uncharacterized protein</fullName>
    </submittedName>
</protein>
<evidence type="ECO:0000256" key="1">
    <source>
        <dbReference type="SAM" id="SignalP"/>
    </source>
</evidence>
<dbReference type="AlphaFoldDB" id="A0A0C3GY79"/>
<dbReference type="InParanoid" id="A0A0C3GY79"/>
<accession>A0A0C3GY79</accession>
<evidence type="ECO:0000313" key="2">
    <source>
        <dbReference type="EMBL" id="KIN01076.1"/>
    </source>
</evidence>
<dbReference type="HOGENOM" id="CLU_188547_3_0_1"/>
<reference evidence="3" key="2">
    <citation type="submission" date="2015-01" db="EMBL/GenBank/DDBJ databases">
        <title>Evolutionary Origins and Diversification of the Mycorrhizal Mutualists.</title>
        <authorList>
            <consortium name="DOE Joint Genome Institute"/>
            <consortium name="Mycorrhizal Genomics Consortium"/>
            <person name="Kohler A."/>
            <person name="Kuo A."/>
            <person name="Nagy L.G."/>
            <person name="Floudas D."/>
            <person name="Copeland A."/>
            <person name="Barry K.W."/>
            <person name="Cichocki N."/>
            <person name="Veneault-Fourrey C."/>
            <person name="LaButti K."/>
            <person name="Lindquist E.A."/>
            <person name="Lipzen A."/>
            <person name="Lundell T."/>
            <person name="Morin E."/>
            <person name="Murat C."/>
            <person name="Riley R."/>
            <person name="Ohm R."/>
            <person name="Sun H."/>
            <person name="Tunlid A."/>
            <person name="Henrissat B."/>
            <person name="Grigoriev I.V."/>
            <person name="Hibbett D.S."/>
            <person name="Martin F."/>
        </authorList>
    </citation>
    <scope>NUCLEOTIDE SEQUENCE [LARGE SCALE GENOMIC DNA]</scope>
    <source>
        <strain evidence="3">Zn</strain>
    </source>
</reference>
<gene>
    <name evidence="2" type="ORF">OIDMADRAFT_19097</name>
</gene>
<feature type="chain" id="PRO_5002164778" evidence="1">
    <location>
        <begin position="18"/>
        <end position="64"/>
    </location>
</feature>
<dbReference type="OrthoDB" id="4835952at2759"/>
<dbReference type="EMBL" id="KN832876">
    <property type="protein sequence ID" value="KIN01076.1"/>
    <property type="molecule type" value="Genomic_DNA"/>
</dbReference>